<accession>A0A510UYB9</accession>
<dbReference type="InterPro" id="IPR039374">
    <property type="entry name" value="SIP_fam"/>
</dbReference>
<keyword evidence="3" id="KW-1185">Reference proteome</keyword>
<name>A0A510UYB9_9CELL</name>
<evidence type="ECO:0000313" key="2">
    <source>
        <dbReference type="EMBL" id="GEK18070.1"/>
    </source>
</evidence>
<organism evidence="2 3">
    <name type="scientific">Cellulomonas persica</name>
    <dbReference type="NCBI Taxonomy" id="76861"/>
    <lineage>
        <taxon>Bacteria</taxon>
        <taxon>Bacillati</taxon>
        <taxon>Actinomycetota</taxon>
        <taxon>Actinomycetes</taxon>
        <taxon>Micrococcales</taxon>
        <taxon>Cellulomonadaceae</taxon>
        <taxon>Cellulomonas</taxon>
    </lineage>
</organism>
<dbReference type="AlphaFoldDB" id="A0A510UYB9"/>
<dbReference type="PANTHER" id="PTHR30157">
    <property type="entry name" value="FERRIC REDUCTASE, NADPH-DEPENDENT"/>
    <property type="match status" value="1"/>
</dbReference>
<dbReference type="InterPro" id="IPR017938">
    <property type="entry name" value="Riboflavin_synthase-like_b-brl"/>
</dbReference>
<dbReference type="InterPro" id="IPR017927">
    <property type="entry name" value="FAD-bd_FR_type"/>
</dbReference>
<evidence type="ECO:0000259" key="1">
    <source>
        <dbReference type="PROSITE" id="PS51384"/>
    </source>
</evidence>
<feature type="domain" description="FAD-binding FR-type" evidence="1">
    <location>
        <begin position="15"/>
        <end position="143"/>
    </location>
</feature>
<gene>
    <name evidence="2" type="ORF">CPE01_18030</name>
</gene>
<dbReference type="Gene3D" id="2.40.30.10">
    <property type="entry name" value="Translation factors"/>
    <property type="match status" value="1"/>
</dbReference>
<dbReference type="OrthoDB" id="9814826at2"/>
<dbReference type="InterPro" id="IPR013113">
    <property type="entry name" value="SIP_FAD-bd"/>
</dbReference>
<dbReference type="Pfam" id="PF04954">
    <property type="entry name" value="SIP"/>
    <property type="match status" value="1"/>
</dbReference>
<protein>
    <submittedName>
        <fullName evidence="2">Siderophore-interacting protein</fullName>
    </submittedName>
</protein>
<dbReference type="PROSITE" id="PS51384">
    <property type="entry name" value="FAD_FR"/>
    <property type="match status" value="1"/>
</dbReference>
<sequence>MTLPSSATPTPRGRPAPVLTHVLRAERLTPGLVRVVLGGPGLMPFVPDERADSYVKLMFLPAGPRPLSADGRVDIEAVKAALPDGVAPRLRAYTVRRFDRAALELTLDVVVHGTEGLAGPWAARVRGGEEALVVGPGGGWSPAPDVDHHLLVGDASALPAIAVALERLPADARGWALVEVQGPEHELPLTAPPGLEVRWVHASPAAPGRRLVAATLDLPWPAGRVGAFVHGEAGAVRDVRRYLRLERGLPRTDLSASGYWRVGVDDEGWRSTKREWTTAIEQQEQAAGLP</sequence>
<comment type="caution">
    <text evidence="2">The sequence shown here is derived from an EMBL/GenBank/DDBJ whole genome shotgun (WGS) entry which is preliminary data.</text>
</comment>
<dbReference type="InterPro" id="IPR007037">
    <property type="entry name" value="SIP_rossman_dom"/>
</dbReference>
<dbReference type="GO" id="GO:0016491">
    <property type="term" value="F:oxidoreductase activity"/>
    <property type="evidence" value="ECO:0007669"/>
    <property type="project" value="InterPro"/>
</dbReference>
<dbReference type="RefSeq" id="WP_146806309.1">
    <property type="nucleotide sequence ID" value="NZ_BJUA01000007.1"/>
</dbReference>
<dbReference type="InterPro" id="IPR039261">
    <property type="entry name" value="FNR_nucleotide-bd"/>
</dbReference>
<dbReference type="Pfam" id="PF08021">
    <property type="entry name" value="FAD_binding_9"/>
    <property type="match status" value="1"/>
</dbReference>
<evidence type="ECO:0000313" key="3">
    <source>
        <dbReference type="Proteomes" id="UP000321386"/>
    </source>
</evidence>
<dbReference type="CDD" id="cd06193">
    <property type="entry name" value="siderophore_interacting"/>
    <property type="match status" value="1"/>
</dbReference>
<dbReference type="PANTHER" id="PTHR30157:SF0">
    <property type="entry name" value="NADPH-DEPENDENT FERRIC-CHELATE REDUCTASE"/>
    <property type="match status" value="1"/>
</dbReference>
<dbReference type="SUPFAM" id="SSF63380">
    <property type="entry name" value="Riboflavin synthase domain-like"/>
    <property type="match status" value="1"/>
</dbReference>
<dbReference type="Proteomes" id="UP000321386">
    <property type="component" value="Unassembled WGS sequence"/>
</dbReference>
<dbReference type="EMBL" id="BJUA01000007">
    <property type="protein sequence ID" value="GEK18070.1"/>
    <property type="molecule type" value="Genomic_DNA"/>
</dbReference>
<reference evidence="2 3" key="1">
    <citation type="submission" date="2019-07" db="EMBL/GenBank/DDBJ databases">
        <title>Whole genome shotgun sequence of Cellulomonas persica NBRC 101101.</title>
        <authorList>
            <person name="Hosoyama A."/>
            <person name="Uohara A."/>
            <person name="Ohji S."/>
            <person name="Ichikawa N."/>
        </authorList>
    </citation>
    <scope>NUCLEOTIDE SEQUENCE [LARGE SCALE GENOMIC DNA]</scope>
    <source>
        <strain evidence="2 3">NBRC 101101</strain>
    </source>
</reference>
<dbReference type="Gene3D" id="3.40.50.80">
    <property type="entry name" value="Nucleotide-binding domain of ferredoxin-NADP reductase (FNR) module"/>
    <property type="match status" value="1"/>
</dbReference>
<proteinExistence type="predicted"/>